<dbReference type="EMBL" id="JAVREH010000002">
    <property type="protein sequence ID" value="MDT0260219.1"/>
    <property type="molecule type" value="Genomic_DNA"/>
</dbReference>
<keyword evidence="4 7" id="KW-1133">Transmembrane helix</keyword>
<keyword evidence="11" id="KW-1185">Reference proteome</keyword>
<comment type="similarity">
    <text evidence="6">Belongs to the ABC-4 integral membrane protein family.</text>
</comment>
<dbReference type="InterPro" id="IPR003838">
    <property type="entry name" value="ABC3_permease_C"/>
</dbReference>
<evidence type="ECO:0000259" key="8">
    <source>
        <dbReference type="Pfam" id="PF02687"/>
    </source>
</evidence>
<name>A0ABU2J5F7_9ACTN</name>
<keyword evidence="3 7" id="KW-0812">Transmembrane</keyword>
<feature type="transmembrane region" description="Helical" evidence="7">
    <location>
        <begin position="811"/>
        <end position="829"/>
    </location>
</feature>
<feature type="transmembrane region" description="Helical" evidence="7">
    <location>
        <begin position="410"/>
        <end position="429"/>
    </location>
</feature>
<feature type="transmembrane region" description="Helical" evidence="7">
    <location>
        <begin position="265"/>
        <end position="286"/>
    </location>
</feature>
<evidence type="ECO:0000256" key="6">
    <source>
        <dbReference type="ARBA" id="ARBA00038076"/>
    </source>
</evidence>
<feature type="transmembrane region" description="Helical" evidence="7">
    <location>
        <begin position="358"/>
        <end position="379"/>
    </location>
</feature>
<dbReference type="InterPro" id="IPR050250">
    <property type="entry name" value="Macrolide_Exporter_MacB"/>
</dbReference>
<feature type="transmembrane region" description="Helical" evidence="7">
    <location>
        <begin position="491"/>
        <end position="512"/>
    </location>
</feature>
<evidence type="ECO:0000259" key="9">
    <source>
        <dbReference type="Pfam" id="PF12704"/>
    </source>
</evidence>
<accession>A0ABU2J5F7</accession>
<feature type="transmembrane region" description="Helical" evidence="7">
    <location>
        <begin position="314"/>
        <end position="338"/>
    </location>
</feature>
<dbReference type="Pfam" id="PF02687">
    <property type="entry name" value="FtsX"/>
    <property type="match status" value="2"/>
</dbReference>
<feature type="transmembrane region" description="Helical" evidence="7">
    <location>
        <begin position="716"/>
        <end position="742"/>
    </location>
</feature>
<organism evidence="10 11">
    <name type="scientific">Jatrophihabitans lederbergiae</name>
    <dbReference type="NCBI Taxonomy" id="3075547"/>
    <lineage>
        <taxon>Bacteria</taxon>
        <taxon>Bacillati</taxon>
        <taxon>Actinomycetota</taxon>
        <taxon>Actinomycetes</taxon>
        <taxon>Jatrophihabitantales</taxon>
        <taxon>Jatrophihabitantaceae</taxon>
        <taxon>Jatrophihabitans</taxon>
    </lineage>
</organism>
<dbReference type="InterPro" id="IPR025857">
    <property type="entry name" value="MacB_PCD"/>
</dbReference>
<reference evidence="11" key="1">
    <citation type="submission" date="2023-07" db="EMBL/GenBank/DDBJ databases">
        <title>30 novel species of actinomycetes from the DSMZ collection.</title>
        <authorList>
            <person name="Nouioui I."/>
        </authorList>
    </citation>
    <scope>NUCLEOTIDE SEQUENCE [LARGE SCALE GENOMIC DNA]</scope>
    <source>
        <strain evidence="11">DSM 44399</strain>
    </source>
</reference>
<proteinExistence type="inferred from homology"/>
<feature type="transmembrane region" description="Helical" evidence="7">
    <location>
        <begin position="435"/>
        <end position="454"/>
    </location>
</feature>
<evidence type="ECO:0000256" key="2">
    <source>
        <dbReference type="ARBA" id="ARBA00022475"/>
    </source>
</evidence>
<feature type="domain" description="ABC3 transporter permease C-terminal" evidence="8">
    <location>
        <begin position="269"/>
        <end position="390"/>
    </location>
</feature>
<protein>
    <submittedName>
        <fullName evidence="10">FtsX-like permease family protein</fullName>
    </submittedName>
</protein>
<sequence length="844" mass="86513">MAITANPAMRKVSLRNVASHKIRLALTVLSVVLGTAFVTGSFVFTDTLGRTFHGLFADVAKGVDVQVSGADSAGSGVPVADVAKISAVPGVRAIDPQFESQVVLLAANGKPVKGGGAPSIGRSYSPPDELIGDPYRFVAGSPPAKQGEIALNKGAIKLGNLAVGAHTKVLVPTRGTVDVTISGIYDTKADTGGYVEALFTRPQALALFTDGKHVGAVNVAGSGLSQEQLRDRISAAVPGLTYKTGKQVTDQAQADVTTALKFVNYFLLAFGAIALLVGTFIIYNTFSMIVAQRLRELALLRAIGASRRQVSRSVLLEAGIVGLTGSIIGIVGGVGLAYGLRALLNSFDVGLPGGALQLQPRTIVVALAVGIIVTMFSAYTPARRAAKIPPVAAMREEFASTGSSLRVRTAIGAAFGALGAVAMVAGALAKAGGGAASLVGLGTLLLIIAVLLAAPALSRPIIGAVGAPVAVGFGSVGRLARTNAVRNPRRTAATAFALTLGLMLVTAIAVFGSSAKRSINALVDNGVTADYILTGPDAIGVPVGAGVAAGKVPGVATAVALHPIPVRIGGEEAEGTGVDGAITSVVPYTLMRGEGTLSGHNVLASEKFAAQRHLSVGSTVAMATPDQRTVTATVAGIYADNQLLGSWLGSGALYREVAPSSNLTDIVVLVKAQHGADLAALRTNLEKATDQFLVVQVQDRDQFKGQQATQINSLLAVLYGLLALAIVIAVLGIINTLALSVVERRRELGMLRAIGAFRSQVRRTIYLESMLIAVFGAVVGVALGLTFGALFVRTLRDQGLDHISVPVTQSVVMLVLAAVVGVLAALWPATRAARTRPLEAIADL</sequence>
<keyword evidence="5 7" id="KW-0472">Membrane</keyword>
<dbReference type="PANTHER" id="PTHR30572">
    <property type="entry name" value="MEMBRANE COMPONENT OF TRANSPORTER-RELATED"/>
    <property type="match status" value="1"/>
</dbReference>
<keyword evidence="2" id="KW-1003">Cell membrane</keyword>
<gene>
    <name evidence="10" type="ORF">RM423_02310</name>
</gene>
<feature type="domain" description="MacB-like periplasmic core" evidence="9">
    <location>
        <begin position="25"/>
        <end position="235"/>
    </location>
</feature>
<evidence type="ECO:0000256" key="3">
    <source>
        <dbReference type="ARBA" id="ARBA00022692"/>
    </source>
</evidence>
<dbReference type="PANTHER" id="PTHR30572:SF4">
    <property type="entry name" value="ABC TRANSPORTER PERMEASE YTRF"/>
    <property type="match status" value="1"/>
</dbReference>
<comment type="subcellular location">
    <subcellularLocation>
        <location evidence="1">Cell membrane</location>
        <topology evidence="1">Multi-pass membrane protein</topology>
    </subcellularLocation>
</comment>
<feature type="domain" description="MacB-like periplasmic core" evidence="9">
    <location>
        <begin position="491"/>
        <end position="687"/>
    </location>
</feature>
<dbReference type="Proteomes" id="UP001183176">
    <property type="component" value="Unassembled WGS sequence"/>
</dbReference>
<evidence type="ECO:0000256" key="7">
    <source>
        <dbReference type="SAM" id="Phobius"/>
    </source>
</evidence>
<dbReference type="Pfam" id="PF12704">
    <property type="entry name" value="MacB_PCD"/>
    <property type="match status" value="2"/>
</dbReference>
<feature type="transmembrane region" description="Helical" evidence="7">
    <location>
        <begin position="765"/>
        <end position="791"/>
    </location>
</feature>
<evidence type="ECO:0000256" key="4">
    <source>
        <dbReference type="ARBA" id="ARBA00022989"/>
    </source>
</evidence>
<evidence type="ECO:0000313" key="10">
    <source>
        <dbReference type="EMBL" id="MDT0260219.1"/>
    </source>
</evidence>
<feature type="domain" description="ABC3 transporter permease C-terminal" evidence="8">
    <location>
        <begin position="721"/>
        <end position="835"/>
    </location>
</feature>
<dbReference type="RefSeq" id="WP_311421374.1">
    <property type="nucleotide sequence ID" value="NZ_JAVREH010000002.1"/>
</dbReference>
<evidence type="ECO:0000256" key="5">
    <source>
        <dbReference type="ARBA" id="ARBA00023136"/>
    </source>
</evidence>
<evidence type="ECO:0000256" key="1">
    <source>
        <dbReference type="ARBA" id="ARBA00004651"/>
    </source>
</evidence>
<comment type="caution">
    <text evidence="10">The sequence shown here is derived from an EMBL/GenBank/DDBJ whole genome shotgun (WGS) entry which is preliminary data.</text>
</comment>
<evidence type="ECO:0000313" key="11">
    <source>
        <dbReference type="Proteomes" id="UP001183176"/>
    </source>
</evidence>